<proteinExistence type="predicted"/>
<dbReference type="PANTHER" id="PTHR23098:SF16">
    <property type="entry name" value="REGULATORY PROTEIN ZESTE"/>
    <property type="match status" value="1"/>
</dbReference>
<dbReference type="GO" id="GO:0005634">
    <property type="term" value="C:nucleus"/>
    <property type="evidence" value="ECO:0007669"/>
    <property type="project" value="TreeGrafter"/>
</dbReference>
<dbReference type="Proteomes" id="UP000828390">
    <property type="component" value="Unassembled WGS sequence"/>
</dbReference>
<sequence>MQEINALVDGFVEHKDVLEGKLSNKQTYKEKIDLYERITKSVNSQSLTQRSMEEVKKKLSDLKTGIRQQERKRLREARATGGDPAIPDLKDWQEKLLSALTKVSIEGFSGIDNFKDCPGSSKDDNASKAIMVPYIEKESEAESSESSKCAKRKTPVDEKGGTPDKDEEQILAVEKKETRDNASAVTSTGRHPR</sequence>
<dbReference type="EMBL" id="JAIWYP010000009">
    <property type="protein sequence ID" value="KAH3770858.1"/>
    <property type="molecule type" value="Genomic_DNA"/>
</dbReference>
<feature type="compositionally biased region" description="Basic and acidic residues" evidence="1">
    <location>
        <begin position="68"/>
        <end position="78"/>
    </location>
</feature>
<reference evidence="3" key="2">
    <citation type="submission" date="2020-11" db="EMBL/GenBank/DDBJ databases">
        <authorList>
            <person name="McCartney M.A."/>
            <person name="Auch B."/>
            <person name="Kono T."/>
            <person name="Mallez S."/>
            <person name="Becker A."/>
            <person name="Gohl D.M."/>
            <person name="Silverstein K.A.T."/>
            <person name="Koren S."/>
            <person name="Bechman K.B."/>
            <person name="Herman A."/>
            <person name="Abrahante J.E."/>
            <person name="Garbe J."/>
        </authorList>
    </citation>
    <scope>NUCLEOTIDE SEQUENCE</scope>
    <source>
        <strain evidence="3">Duluth1</strain>
        <tissue evidence="3">Whole animal</tissue>
    </source>
</reference>
<feature type="compositionally biased region" description="Basic and acidic residues" evidence="1">
    <location>
        <begin position="154"/>
        <end position="164"/>
    </location>
</feature>
<comment type="caution">
    <text evidence="3">The sequence shown here is derived from an EMBL/GenBank/DDBJ whole genome shotgun (WGS) entry which is preliminary data.</text>
</comment>
<reference evidence="3" key="1">
    <citation type="journal article" date="2019" name="bioRxiv">
        <title>The Genome of the Zebra Mussel, Dreissena polymorpha: A Resource for Invasive Species Research.</title>
        <authorList>
            <person name="McCartney M.A."/>
            <person name="Auch B."/>
            <person name="Kono T."/>
            <person name="Mallez S."/>
            <person name="Zhang Y."/>
            <person name="Obille A."/>
            <person name="Becker A."/>
            <person name="Abrahante J.E."/>
            <person name="Garbe J."/>
            <person name="Badalamenti J.P."/>
            <person name="Herman A."/>
            <person name="Mangelson H."/>
            <person name="Liachko I."/>
            <person name="Sullivan S."/>
            <person name="Sone E.D."/>
            <person name="Koren S."/>
            <person name="Silverstein K.A.T."/>
            <person name="Beckman K.B."/>
            <person name="Gohl D.M."/>
        </authorList>
    </citation>
    <scope>NUCLEOTIDE SEQUENCE</scope>
    <source>
        <strain evidence="3">Duluth1</strain>
        <tissue evidence="3">Whole animal</tissue>
    </source>
</reference>
<protein>
    <recommendedName>
        <fullName evidence="2">Myb/SANT-like DNA-binding domain-containing protein</fullName>
    </recommendedName>
</protein>
<feature type="region of interest" description="Disordered" evidence="1">
    <location>
        <begin position="109"/>
        <end position="193"/>
    </location>
</feature>
<keyword evidence="4" id="KW-1185">Reference proteome</keyword>
<dbReference type="PANTHER" id="PTHR23098">
    <property type="entry name" value="AGAP001331-PA-RELATED"/>
    <property type="match status" value="1"/>
</dbReference>
<dbReference type="AlphaFoldDB" id="A0A9D4E0G7"/>
<dbReference type="Pfam" id="PF13873">
    <property type="entry name" value="Myb_DNA-bind_5"/>
    <property type="match status" value="1"/>
</dbReference>
<evidence type="ECO:0000256" key="1">
    <source>
        <dbReference type="SAM" id="MobiDB-lite"/>
    </source>
</evidence>
<evidence type="ECO:0000259" key="2">
    <source>
        <dbReference type="Pfam" id="PF13873"/>
    </source>
</evidence>
<evidence type="ECO:0000313" key="4">
    <source>
        <dbReference type="Proteomes" id="UP000828390"/>
    </source>
</evidence>
<feature type="region of interest" description="Disordered" evidence="1">
    <location>
        <begin position="68"/>
        <end position="88"/>
    </location>
</feature>
<evidence type="ECO:0000313" key="3">
    <source>
        <dbReference type="EMBL" id="KAH3770858.1"/>
    </source>
</evidence>
<organism evidence="3 4">
    <name type="scientific">Dreissena polymorpha</name>
    <name type="common">Zebra mussel</name>
    <name type="synonym">Mytilus polymorpha</name>
    <dbReference type="NCBI Taxonomy" id="45954"/>
    <lineage>
        <taxon>Eukaryota</taxon>
        <taxon>Metazoa</taxon>
        <taxon>Spiralia</taxon>
        <taxon>Lophotrochozoa</taxon>
        <taxon>Mollusca</taxon>
        <taxon>Bivalvia</taxon>
        <taxon>Autobranchia</taxon>
        <taxon>Heteroconchia</taxon>
        <taxon>Euheterodonta</taxon>
        <taxon>Imparidentia</taxon>
        <taxon>Neoheterodontei</taxon>
        <taxon>Myida</taxon>
        <taxon>Dreissenoidea</taxon>
        <taxon>Dreissenidae</taxon>
        <taxon>Dreissena</taxon>
    </lineage>
</organism>
<feature type="domain" description="Myb/SANT-like DNA-binding" evidence="2">
    <location>
        <begin position="2"/>
        <end position="68"/>
    </location>
</feature>
<accession>A0A9D4E0G7</accession>
<dbReference type="InterPro" id="IPR028002">
    <property type="entry name" value="Myb_DNA-bind_5"/>
</dbReference>
<name>A0A9D4E0G7_DREPO</name>
<gene>
    <name evidence="3" type="ORF">DPMN_172155</name>
</gene>
<feature type="compositionally biased region" description="Polar residues" evidence="1">
    <location>
        <begin position="181"/>
        <end position="193"/>
    </location>
</feature>
<dbReference type="OrthoDB" id="6148742at2759"/>